<dbReference type="OrthoDB" id="25896at2759"/>
<gene>
    <name evidence="2" type="ORF">UCRPC4_g06664</name>
</gene>
<accession>A0A0G2DWU3</accession>
<dbReference type="EMBL" id="LCWF01000214">
    <property type="protein sequence ID" value="KKY14626.1"/>
    <property type="molecule type" value="Genomic_DNA"/>
</dbReference>
<reference evidence="2 3" key="2">
    <citation type="submission" date="2015-05" db="EMBL/GenBank/DDBJ databases">
        <authorList>
            <person name="Morales-Cruz A."/>
            <person name="Amrine K.C."/>
            <person name="Cantu D."/>
        </authorList>
    </citation>
    <scope>NUCLEOTIDE SEQUENCE [LARGE SCALE GENOMIC DNA]</scope>
    <source>
        <strain evidence="2">UCRPC4</strain>
    </source>
</reference>
<feature type="chain" id="PRO_5002543091" evidence="1">
    <location>
        <begin position="20"/>
        <end position="176"/>
    </location>
</feature>
<name>A0A0G2DWU3_PHACM</name>
<dbReference type="AlphaFoldDB" id="A0A0G2DWU3"/>
<keyword evidence="1" id="KW-0732">Signal</keyword>
<proteinExistence type="predicted"/>
<organism evidence="2 3">
    <name type="scientific">Phaeomoniella chlamydospora</name>
    <name type="common">Phaeoacremonium chlamydosporum</name>
    <dbReference type="NCBI Taxonomy" id="158046"/>
    <lineage>
        <taxon>Eukaryota</taxon>
        <taxon>Fungi</taxon>
        <taxon>Dikarya</taxon>
        <taxon>Ascomycota</taxon>
        <taxon>Pezizomycotina</taxon>
        <taxon>Eurotiomycetes</taxon>
        <taxon>Chaetothyriomycetidae</taxon>
        <taxon>Phaeomoniellales</taxon>
        <taxon>Phaeomoniellaceae</taxon>
        <taxon>Phaeomoniella</taxon>
    </lineage>
</organism>
<evidence type="ECO:0000256" key="1">
    <source>
        <dbReference type="SAM" id="SignalP"/>
    </source>
</evidence>
<sequence length="176" mass="19591">MSGAEVIAVVACVAAVVSAYRDGSGLVRKIRERRRARRALREAETQQLESSLELGPVVVQGQYDHDFRRFGEEYARGDQIAREQMKDVLITLQLQILHNLRGIWDTDAEIDYVAIQHASDESRVNAVVCLGQLYQRLAVAAPPNAMQIPVSYGQYPSYLQHLAPLHNMSGYPVAGT</sequence>
<dbReference type="Proteomes" id="UP000053317">
    <property type="component" value="Unassembled WGS sequence"/>
</dbReference>
<comment type="caution">
    <text evidence="2">The sequence shown here is derived from an EMBL/GenBank/DDBJ whole genome shotgun (WGS) entry which is preliminary data.</text>
</comment>
<evidence type="ECO:0000313" key="2">
    <source>
        <dbReference type="EMBL" id="KKY14626.1"/>
    </source>
</evidence>
<evidence type="ECO:0000313" key="3">
    <source>
        <dbReference type="Proteomes" id="UP000053317"/>
    </source>
</evidence>
<feature type="signal peptide" evidence="1">
    <location>
        <begin position="1"/>
        <end position="19"/>
    </location>
</feature>
<protein>
    <submittedName>
        <fullName evidence="2">Uncharacterized protein</fullName>
    </submittedName>
</protein>
<keyword evidence="3" id="KW-1185">Reference proteome</keyword>
<reference evidence="2 3" key="1">
    <citation type="submission" date="2015-05" db="EMBL/GenBank/DDBJ databases">
        <title>Distinctive expansion of gene families associated with plant cell wall degradation and secondary metabolism in the genomes of grapevine trunk pathogens.</title>
        <authorList>
            <person name="Lawrence D.P."/>
            <person name="Travadon R."/>
            <person name="Rolshausen P.E."/>
            <person name="Baumgartner K."/>
        </authorList>
    </citation>
    <scope>NUCLEOTIDE SEQUENCE [LARGE SCALE GENOMIC DNA]</scope>
    <source>
        <strain evidence="2">UCRPC4</strain>
    </source>
</reference>